<feature type="compositionally biased region" description="Polar residues" evidence="1">
    <location>
        <begin position="35"/>
        <end position="76"/>
    </location>
</feature>
<feature type="region of interest" description="Disordered" evidence="1">
    <location>
        <begin position="303"/>
        <end position="341"/>
    </location>
</feature>
<dbReference type="EMBL" id="RWJN01000414">
    <property type="protein sequence ID" value="TCD61968.1"/>
    <property type="molecule type" value="Genomic_DNA"/>
</dbReference>
<accession>A0A4R0RE89</accession>
<evidence type="ECO:0000256" key="1">
    <source>
        <dbReference type="SAM" id="MobiDB-lite"/>
    </source>
</evidence>
<reference evidence="2 3" key="1">
    <citation type="submission" date="2018-11" db="EMBL/GenBank/DDBJ databases">
        <title>Genome assembly of Steccherinum ochraceum LE-BIN_3174, the white-rot fungus of the Steccherinaceae family (The Residual Polyporoid clade, Polyporales, Basidiomycota).</title>
        <authorList>
            <person name="Fedorova T.V."/>
            <person name="Glazunova O.A."/>
            <person name="Landesman E.O."/>
            <person name="Moiseenko K.V."/>
            <person name="Psurtseva N.V."/>
            <person name="Savinova O.S."/>
            <person name="Shakhova N.V."/>
            <person name="Tyazhelova T.V."/>
            <person name="Vasina D.V."/>
        </authorList>
    </citation>
    <scope>NUCLEOTIDE SEQUENCE [LARGE SCALE GENOMIC DNA]</scope>
    <source>
        <strain evidence="2 3">LE-BIN_3174</strain>
    </source>
</reference>
<proteinExistence type="predicted"/>
<evidence type="ECO:0000313" key="2">
    <source>
        <dbReference type="EMBL" id="TCD61968.1"/>
    </source>
</evidence>
<dbReference type="AlphaFoldDB" id="A0A4R0RE89"/>
<protein>
    <submittedName>
        <fullName evidence="2">Uncharacterized protein</fullName>
    </submittedName>
</protein>
<keyword evidence="3" id="KW-1185">Reference proteome</keyword>
<feature type="region of interest" description="Disordered" evidence="1">
    <location>
        <begin position="1"/>
        <end position="90"/>
    </location>
</feature>
<evidence type="ECO:0000313" key="3">
    <source>
        <dbReference type="Proteomes" id="UP000292702"/>
    </source>
</evidence>
<feature type="compositionally biased region" description="Basic and acidic residues" evidence="1">
    <location>
        <begin position="20"/>
        <end position="31"/>
    </location>
</feature>
<dbReference type="Proteomes" id="UP000292702">
    <property type="component" value="Unassembled WGS sequence"/>
</dbReference>
<name>A0A4R0RE89_9APHY</name>
<comment type="caution">
    <text evidence="2">The sequence shown here is derived from an EMBL/GenBank/DDBJ whole genome shotgun (WGS) entry which is preliminary data.</text>
</comment>
<gene>
    <name evidence="2" type="ORF">EIP91_007654</name>
</gene>
<feature type="compositionally biased region" description="Acidic residues" evidence="1">
    <location>
        <begin position="311"/>
        <end position="320"/>
    </location>
</feature>
<feature type="compositionally biased region" description="Acidic residues" evidence="1">
    <location>
        <begin position="330"/>
        <end position="341"/>
    </location>
</feature>
<organism evidence="2 3">
    <name type="scientific">Steccherinum ochraceum</name>
    <dbReference type="NCBI Taxonomy" id="92696"/>
    <lineage>
        <taxon>Eukaryota</taxon>
        <taxon>Fungi</taxon>
        <taxon>Dikarya</taxon>
        <taxon>Basidiomycota</taxon>
        <taxon>Agaricomycotina</taxon>
        <taxon>Agaricomycetes</taxon>
        <taxon>Polyporales</taxon>
        <taxon>Steccherinaceae</taxon>
        <taxon>Steccherinum</taxon>
    </lineage>
</organism>
<sequence length="341" mass="39253">MADRAPTEGLEPPRTPMRSGLDHRTSAEDAPRLPTQKTVTQDTSSPSEGKGRGSTTQPRPLGTTFSMDSIDSTDSVETMPPFGQSQSSGWPTMRQVFMNIIASRGQKYKAEVMPTTTPTDRELWFIATDPDWRTHTRDGVQALLDNHPEIATKEDLALLDNELPGYGLKPEVWRRARDDVKYWPIPGSRFVLRMWRPVGPYSKERYYEFDFYDAVRKEPRNSPWRHYSVSCCLNPKAPWIPDIAVRRDFHDQPVHPGREIFRVYEGTVLLLQLERGDTFTFPFAPRGKEGKWKRKYKTSPALTLPDRKDDDEYPNDEYLSEETILRGEETLEEAEERENAA</sequence>